<dbReference type="PANTHER" id="PTHR33240:SF15">
    <property type="entry name" value="GAG-PRO-LIKE PROTEIN"/>
    <property type="match status" value="1"/>
</dbReference>
<accession>A0AAW2YB47</accession>
<name>A0AAW2YB47_9LAMI</name>
<reference evidence="1" key="1">
    <citation type="submission" date="2020-06" db="EMBL/GenBank/DDBJ databases">
        <authorList>
            <person name="Li T."/>
            <person name="Hu X."/>
            <person name="Zhang T."/>
            <person name="Song X."/>
            <person name="Zhang H."/>
            <person name="Dai N."/>
            <person name="Sheng W."/>
            <person name="Hou X."/>
            <person name="Wei L."/>
        </authorList>
    </citation>
    <scope>NUCLEOTIDE SEQUENCE</scope>
    <source>
        <strain evidence="1">KEN1</strain>
        <tissue evidence="1">Leaf</tissue>
    </source>
</reference>
<dbReference type="CDD" id="cd00303">
    <property type="entry name" value="retropepsin_like"/>
    <property type="match status" value="1"/>
</dbReference>
<dbReference type="AlphaFoldDB" id="A0AAW2YB47"/>
<dbReference type="Gene3D" id="2.40.70.10">
    <property type="entry name" value="Acid Proteases"/>
    <property type="match status" value="1"/>
</dbReference>
<gene>
    <name evidence="1" type="ORF">Slati_0193600</name>
</gene>
<organism evidence="1">
    <name type="scientific">Sesamum latifolium</name>
    <dbReference type="NCBI Taxonomy" id="2727402"/>
    <lineage>
        <taxon>Eukaryota</taxon>
        <taxon>Viridiplantae</taxon>
        <taxon>Streptophyta</taxon>
        <taxon>Embryophyta</taxon>
        <taxon>Tracheophyta</taxon>
        <taxon>Spermatophyta</taxon>
        <taxon>Magnoliopsida</taxon>
        <taxon>eudicotyledons</taxon>
        <taxon>Gunneridae</taxon>
        <taxon>Pentapetalae</taxon>
        <taxon>asterids</taxon>
        <taxon>lamiids</taxon>
        <taxon>Lamiales</taxon>
        <taxon>Pedaliaceae</taxon>
        <taxon>Sesamum</taxon>
    </lineage>
</organism>
<proteinExistence type="predicted"/>
<evidence type="ECO:0008006" key="2">
    <source>
        <dbReference type="Google" id="ProtNLM"/>
    </source>
</evidence>
<comment type="caution">
    <text evidence="1">The sequence shown here is derived from an EMBL/GenBank/DDBJ whole genome shotgun (WGS) entry which is preliminary data.</text>
</comment>
<protein>
    <recommendedName>
        <fullName evidence="2">Peptidase A2 domain-containing protein</fullName>
    </recommendedName>
</protein>
<dbReference type="PANTHER" id="PTHR33240">
    <property type="entry name" value="OS08G0508500 PROTEIN"/>
    <property type="match status" value="1"/>
</dbReference>
<sequence length="183" mass="20109">MLAGGPTDGDSRRARHAHARAAKTIMEIDDKVLAEAPTIQFGPADTQGVHLPYNDALVIFATIANYTVQRIFVDSGSSMDILFIKVYQQMELGDVPLEPVDTLLYGFAGEVVHPLGQISLPISLGIEPARKTRIVRFMVVDMPFAYNLVLGRPTLNVFQAIISTYHMKLKFPVGNRIGEVQGD</sequence>
<dbReference type="EMBL" id="JACGWN010000001">
    <property type="protein sequence ID" value="KAL0463060.1"/>
    <property type="molecule type" value="Genomic_DNA"/>
</dbReference>
<evidence type="ECO:0000313" key="1">
    <source>
        <dbReference type="EMBL" id="KAL0463060.1"/>
    </source>
</evidence>
<reference evidence="1" key="2">
    <citation type="journal article" date="2024" name="Plant">
        <title>Genomic evolution and insights into agronomic trait innovations of Sesamum species.</title>
        <authorList>
            <person name="Miao H."/>
            <person name="Wang L."/>
            <person name="Qu L."/>
            <person name="Liu H."/>
            <person name="Sun Y."/>
            <person name="Le M."/>
            <person name="Wang Q."/>
            <person name="Wei S."/>
            <person name="Zheng Y."/>
            <person name="Lin W."/>
            <person name="Duan Y."/>
            <person name="Cao H."/>
            <person name="Xiong S."/>
            <person name="Wang X."/>
            <person name="Wei L."/>
            <person name="Li C."/>
            <person name="Ma Q."/>
            <person name="Ju M."/>
            <person name="Zhao R."/>
            <person name="Li G."/>
            <person name="Mu C."/>
            <person name="Tian Q."/>
            <person name="Mei H."/>
            <person name="Zhang T."/>
            <person name="Gao T."/>
            <person name="Zhang H."/>
        </authorList>
    </citation>
    <scope>NUCLEOTIDE SEQUENCE</scope>
    <source>
        <strain evidence="1">KEN1</strain>
    </source>
</reference>
<dbReference type="InterPro" id="IPR021109">
    <property type="entry name" value="Peptidase_aspartic_dom_sf"/>
</dbReference>